<organism evidence="3 4">
    <name type="scientific">Alistipes dispar</name>
    <dbReference type="NCBI Taxonomy" id="2585119"/>
    <lineage>
        <taxon>Bacteria</taxon>
        <taxon>Pseudomonadati</taxon>
        <taxon>Bacteroidota</taxon>
        <taxon>Bacteroidia</taxon>
        <taxon>Bacteroidales</taxon>
        <taxon>Rikenellaceae</taxon>
        <taxon>Alistipes</taxon>
    </lineage>
</organism>
<feature type="signal peptide" evidence="2">
    <location>
        <begin position="1"/>
        <end position="20"/>
    </location>
</feature>
<dbReference type="GeneID" id="98673187"/>
<gene>
    <name evidence="3" type="ORF">A5CPEGH6_12110</name>
</gene>
<feature type="region of interest" description="Disordered" evidence="1">
    <location>
        <begin position="26"/>
        <end position="47"/>
    </location>
</feature>
<dbReference type="RefSeq" id="WP_141428380.1">
    <property type="nucleotide sequence ID" value="NZ_AP019736.1"/>
</dbReference>
<accession>A0A4Y1WZS8</accession>
<keyword evidence="4" id="KW-1185">Reference proteome</keyword>
<keyword evidence="2" id="KW-0732">Signal</keyword>
<feature type="chain" id="PRO_5021302626" evidence="2">
    <location>
        <begin position="21"/>
        <end position="418"/>
    </location>
</feature>
<reference evidence="4" key="1">
    <citation type="submission" date="2019-06" db="EMBL/GenBank/DDBJ databases">
        <title>Alistipes onderdonkii subsp. vulgaris subsp. nov., Alistipes dispar sp. nov. and Alistipes communis sp. nov., isolated from human faeces, and creation of Alistipes onderdonkii subsp. onderdonkii subsp. nov.</title>
        <authorList>
            <person name="Sakamoto M."/>
            <person name="Ikeyama N."/>
            <person name="Ogata Y."/>
            <person name="Suda W."/>
            <person name="Iino T."/>
            <person name="Hattori M."/>
            <person name="Ohkuma M."/>
        </authorList>
    </citation>
    <scope>NUCLEOTIDE SEQUENCE [LARGE SCALE GENOMIC DNA]</scope>
    <source>
        <strain evidence="4">5CPEGH6</strain>
    </source>
</reference>
<proteinExistence type="predicted"/>
<protein>
    <submittedName>
        <fullName evidence="3">Uncharacterized protein</fullName>
    </submittedName>
</protein>
<name>A0A4Y1WZS8_9BACT</name>
<dbReference type="PROSITE" id="PS51257">
    <property type="entry name" value="PROKAR_LIPOPROTEIN"/>
    <property type="match status" value="1"/>
</dbReference>
<dbReference type="OrthoDB" id="1049261at2"/>
<sequence length="418" mass="45851">MKIKAFVCYFLLLGCLSSAAACGGDDEGAPVPPPPAPPEDAGSGNMRVKTRGENLYIAAKMDGERDIVYWFKRCMFNELYTFYRVGIVRNTASEPIRDPSREPEIELNLAFSDNIGPFAVSGYGWCGANHSYKEGQKVRTAYNERFSVRANDRPVTGDVTLLADSVTVDVVNVILDPSRPLEDGELRDPLCRETVHYRIEGRNIEVSASHLFCNTAPVTIETYYGMQSMFANETQTFTSGGAYTDWTVQSGVSQFLKGDYPEFRRFVERNASAYQSSFLLPGGLGDHGMLGDGDIVFIGNSSAKSYHKLISRKRFENGDRIAWRGVYTWFAEPLADDAGLFCYEGAVAGRRALFLDVRVACSRMLELPSGLDARRFDLLDANGDLRVEASGKNALRLSAGGPGGCVLLFGGEDGAEGE</sequence>
<evidence type="ECO:0000313" key="3">
    <source>
        <dbReference type="EMBL" id="BBL06573.1"/>
    </source>
</evidence>
<evidence type="ECO:0000256" key="1">
    <source>
        <dbReference type="SAM" id="MobiDB-lite"/>
    </source>
</evidence>
<evidence type="ECO:0000313" key="4">
    <source>
        <dbReference type="Proteomes" id="UP000319374"/>
    </source>
</evidence>
<dbReference type="Proteomes" id="UP000319374">
    <property type="component" value="Chromosome"/>
</dbReference>
<evidence type="ECO:0000256" key="2">
    <source>
        <dbReference type="SAM" id="SignalP"/>
    </source>
</evidence>
<dbReference type="KEGG" id="ada:A5CPEGH6_12110"/>
<dbReference type="AlphaFoldDB" id="A0A4Y1WZS8"/>
<dbReference type="EMBL" id="AP019736">
    <property type="protein sequence ID" value="BBL06573.1"/>
    <property type="molecule type" value="Genomic_DNA"/>
</dbReference>